<dbReference type="Pfam" id="PF01026">
    <property type="entry name" value="TatD_DNase"/>
    <property type="match status" value="1"/>
</dbReference>
<protein>
    <submittedName>
        <fullName evidence="1">TatD family hydrolase</fullName>
    </submittedName>
</protein>
<dbReference type="AlphaFoldDB" id="A0A9D2AGZ4"/>
<dbReference type="EMBL" id="DXFQ01000085">
    <property type="protein sequence ID" value="HIX19924.1"/>
    <property type="molecule type" value="Genomic_DNA"/>
</dbReference>
<dbReference type="Proteomes" id="UP000823964">
    <property type="component" value="Unassembled WGS sequence"/>
</dbReference>
<evidence type="ECO:0000313" key="2">
    <source>
        <dbReference type="Proteomes" id="UP000823964"/>
    </source>
</evidence>
<comment type="caution">
    <text evidence="1">The sequence shown here is derived from an EMBL/GenBank/DDBJ whole genome shotgun (WGS) entry which is preliminary data.</text>
</comment>
<dbReference type="InterPro" id="IPR001130">
    <property type="entry name" value="TatD-like"/>
</dbReference>
<keyword evidence="1" id="KW-0378">Hydrolase</keyword>
<organism evidence="1 2">
    <name type="scientific">Candidatus Akkermansia intestinigallinarum</name>
    <dbReference type="NCBI Taxonomy" id="2838431"/>
    <lineage>
        <taxon>Bacteria</taxon>
        <taxon>Pseudomonadati</taxon>
        <taxon>Verrucomicrobiota</taxon>
        <taxon>Verrucomicrobiia</taxon>
        <taxon>Verrucomicrobiales</taxon>
        <taxon>Akkermansiaceae</taxon>
        <taxon>Akkermansia</taxon>
    </lineage>
</organism>
<reference evidence="1" key="1">
    <citation type="journal article" date="2021" name="PeerJ">
        <title>Extensive microbial diversity within the chicken gut microbiome revealed by metagenomics and culture.</title>
        <authorList>
            <person name="Gilroy R."/>
            <person name="Ravi A."/>
            <person name="Getino M."/>
            <person name="Pursley I."/>
            <person name="Horton D.L."/>
            <person name="Alikhan N.F."/>
            <person name="Baker D."/>
            <person name="Gharbi K."/>
            <person name="Hall N."/>
            <person name="Watson M."/>
            <person name="Adriaenssens E.M."/>
            <person name="Foster-Nyarko E."/>
            <person name="Jarju S."/>
            <person name="Secka A."/>
            <person name="Antonio M."/>
            <person name="Oren A."/>
            <person name="Chaudhuri R.R."/>
            <person name="La Ragione R."/>
            <person name="Hildebrand F."/>
            <person name="Pallen M.J."/>
        </authorList>
    </citation>
    <scope>NUCLEOTIDE SEQUENCE</scope>
    <source>
        <strain evidence="1">14975</strain>
    </source>
</reference>
<dbReference type="SUPFAM" id="SSF51556">
    <property type="entry name" value="Metallo-dependent hydrolases"/>
    <property type="match status" value="1"/>
</dbReference>
<dbReference type="PANTHER" id="PTHR47176:SF1">
    <property type="entry name" value="OS04G0577500 PROTEIN"/>
    <property type="match status" value="1"/>
</dbReference>
<sequence length="203" mass="22733">MKDYHTHEPAPCGGFLCSVTREDWPRVAAAPGMTPCFGIHPAHVAGADPAELAFELDEWLTRYPAADVGECGLDGTERCRDSLAEQELLLHIQLGAAYRHDRMAHLHSAGARARLLELLRERKRLGTLPRVLLHAWSGSHEMAREFLSLGAVFSVGLRELLHPKATERYARIPAGRLFPETDDHPENRERTLELLHALRPDIC</sequence>
<dbReference type="PANTHER" id="PTHR47176">
    <property type="entry name" value="OSJNBA0020J04.13 PROTEIN"/>
    <property type="match status" value="1"/>
</dbReference>
<accession>A0A9D2AGZ4</accession>
<dbReference type="Gene3D" id="3.20.20.140">
    <property type="entry name" value="Metal-dependent hydrolases"/>
    <property type="match status" value="1"/>
</dbReference>
<evidence type="ECO:0000313" key="1">
    <source>
        <dbReference type="EMBL" id="HIX19924.1"/>
    </source>
</evidence>
<dbReference type="GO" id="GO:0016788">
    <property type="term" value="F:hydrolase activity, acting on ester bonds"/>
    <property type="evidence" value="ECO:0007669"/>
    <property type="project" value="InterPro"/>
</dbReference>
<dbReference type="InterPro" id="IPR032466">
    <property type="entry name" value="Metal_Hydrolase"/>
</dbReference>
<gene>
    <name evidence="1" type="ORF">H9862_04880</name>
</gene>
<name>A0A9D2AGZ4_9BACT</name>
<reference evidence="1" key="2">
    <citation type="submission" date="2021-04" db="EMBL/GenBank/DDBJ databases">
        <authorList>
            <person name="Gilroy R."/>
        </authorList>
    </citation>
    <scope>NUCLEOTIDE SEQUENCE</scope>
    <source>
        <strain evidence="1">14975</strain>
    </source>
</reference>
<proteinExistence type="predicted"/>